<dbReference type="PROSITE" id="PS51257">
    <property type="entry name" value="PROKAR_LIPOPROTEIN"/>
    <property type="match status" value="1"/>
</dbReference>
<dbReference type="EMBL" id="FQUQ01000004">
    <property type="protein sequence ID" value="SHF97678.1"/>
    <property type="molecule type" value="Genomic_DNA"/>
</dbReference>
<evidence type="ECO:0000313" key="2">
    <source>
        <dbReference type="Proteomes" id="UP000184287"/>
    </source>
</evidence>
<dbReference type="AlphaFoldDB" id="A0A1M5G1S3"/>
<gene>
    <name evidence="1" type="ORF">SAMN04488522_10418</name>
</gene>
<evidence type="ECO:0000313" key="1">
    <source>
        <dbReference type="EMBL" id="SHF97678.1"/>
    </source>
</evidence>
<protein>
    <recommendedName>
        <fullName evidence="3">Calx-beta domain-containing protein</fullName>
    </recommendedName>
</protein>
<name>A0A1M5G1S3_9SPHI</name>
<organism evidence="1 2">
    <name type="scientific">Pedobacter caeni</name>
    <dbReference type="NCBI Taxonomy" id="288992"/>
    <lineage>
        <taxon>Bacteria</taxon>
        <taxon>Pseudomonadati</taxon>
        <taxon>Bacteroidota</taxon>
        <taxon>Sphingobacteriia</taxon>
        <taxon>Sphingobacteriales</taxon>
        <taxon>Sphingobacteriaceae</taxon>
        <taxon>Pedobacter</taxon>
    </lineage>
</organism>
<evidence type="ECO:0008006" key="3">
    <source>
        <dbReference type="Google" id="ProtNLM"/>
    </source>
</evidence>
<dbReference type="STRING" id="288992.SAMN04488522_10418"/>
<accession>A0A1M5G1S3</accession>
<sequence>MHNRLTGWGVLLLSLFLSVLTSCSKKDNNSPVISVAFESFSHGIPPSGEVIMKIVASAPVPNETIIPFSLIGSAMVGTDYEIKATSFVFAAGTNVAEVKVITKPSFDKTKSLKVTLRDMPAGIKPGNLLFTEIGIALKDILIYSFESKSVTMTESADINLTLQTGAGTFVAEKELRIPVEFMEGTTAIEGRNFSFDGPKEFVIPAGKSKGTVKLKLIKQEAGKDVIMMKLTGLNQYYAAGNFDKTKITIFGGAYEKLKGSWKYKGFTNREWLAQSTEHLNDSPAALPGKNTDKDLLIFGDNGMKIEMTGDVKNYFKDATLLNMGEVTEVLQETAGFPLRVKMMLVKVSAMNVNFSATKSKIRPGELGLRIFKEGPKEILEVTIRDYEPTDFLANTYKEYQSYGDTPVMKTMPIRYHFERAN</sequence>
<proteinExistence type="predicted"/>
<dbReference type="Proteomes" id="UP000184287">
    <property type="component" value="Unassembled WGS sequence"/>
</dbReference>
<keyword evidence="2" id="KW-1185">Reference proteome</keyword>
<reference evidence="2" key="1">
    <citation type="submission" date="2016-11" db="EMBL/GenBank/DDBJ databases">
        <authorList>
            <person name="Varghese N."/>
            <person name="Submissions S."/>
        </authorList>
    </citation>
    <scope>NUCLEOTIDE SEQUENCE [LARGE SCALE GENOMIC DNA]</scope>
    <source>
        <strain evidence="2">DSM 16990</strain>
    </source>
</reference>